<evidence type="ECO:0000256" key="5">
    <source>
        <dbReference type="ARBA" id="ARBA00023187"/>
    </source>
</evidence>
<evidence type="ECO:0000256" key="7">
    <source>
        <dbReference type="SAM" id="Coils"/>
    </source>
</evidence>
<reference evidence="8 9" key="1">
    <citation type="journal article" date="2016" name="Genome Biol. Evol.">
        <title>Divergent and convergent evolution of fungal pathogenicity.</title>
        <authorList>
            <person name="Shang Y."/>
            <person name="Xiao G."/>
            <person name="Zheng P."/>
            <person name="Cen K."/>
            <person name="Zhan S."/>
            <person name="Wang C."/>
        </authorList>
    </citation>
    <scope>NUCLEOTIDE SEQUENCE [LARGE SCALE GENOMIC DNA]</scope>
    <source>
        <strain evidence="8 9">RCEF 1005</strain>
    </source>
</reference>
<dbReference type="PANTHER" id="PTHR13296:SF0">
    <property type="entry name" value="PRE-MRNA-SPLICING FACTOR SPF27"/>
    <property type="match status" value="1"/>
</dbReference>
<evidence type="ECO:0000313" key="8">
    <source>
        <dbReference type="EMBL" id="OAA79717.1"/>
    </source>
</evidence>
<dbReference type="OrthoDB" id="205794at2759"/>
<dbReference type="InterPro" id="IPR008409">
    <property type="entry name" value="SPF27"/>
</dbReference>
<dbReference type="GO" id="GO:0006397">
    <property type="term" value="P:mRNA processing"/>
    <property type="evidence" value="ECO:0007669"/>
    <property type="project" value="UniProtKB-KW"/>
</dbReference>
<dbReference type="PANTHER" id="PTHR13296">
    <property type="entry name" value="BCAS2 PROTEIN"/>
    <property type="match status" value="1"/>
</dbReference>
<keyword evidence="9" id="KW-1185">Reference proteome</keyword>
<keyword evidence="4" id="KW-0747">Spliceosome</keyword>
<protein>
    <submittedName>
        <fullName evidence="8">BCAS2 family protein</fullName>
    </submittedName>
</protein>
<evidence type="ECO:0000313" key="9">
    <source>
        <dbReference type="Proteomes" id="UP000076881"/>
    </source>
</evidence>
<evidence type="ECO:0000256" key="3">
    <source>
        <dbReference type="ARBA" id="ARBA00022664"/>
    </source>
</evidence>
<evidence type="ECO:0000256" key="6">
    <source>
        <dbReference type="ARBA" id="ARBA00023242"/>
    </source>
</evidence>
<organism evidence="8 9">
    <name type="scientific">Akanthomyces lecanii RCEF 1005</name>
    <dbReference type="NCBI Taxonomy" id="1081108"/>
    <lineage>
        <taxon>Eukaryota</taxon>
        <taxon>Fungi</taxon>
        <taxon>Dikarya</taxon>
        <taxon>Ascomycota</taxon>
        <taxon>Pezizomycotina</taxon>
        <taxon>Sordariomycetes</taxon>
        <taxon>Hypocreomycetidae</taxon>
        <taxon>Hypocreales</taxon>
        <taxon>Cordycipitaceae</taxon>
        <taxon>Akanthomyces</taxon>
        <taxon>Cordyceps confragosa</taxon>
    </lineage>
</organism>
<evidence type="ECO:0000256" key="2">
    <source>
        <dbReference type="ARBA" id="ARBA00010788"/>
    </source>
</evidence>
<evidence type="ECO:0000256" key="1">
    <source>
        <dbReference type="ARBA" id="ARBA00004123"/>
    </source>
</evidence>
<comment type="similarity">
    <text evidence="2">Belongs to the SPF27 family.</text>
</comment>
<dbReference type="GO" id="GO:0071013">
    <property type="term" value="C:catalytic step 2 spliceosome"/>
    <property type="evidence" value="ECO:0007669"/>
    <property type="project" value="TreeGrafter"/>
</dbReference>
<dbReference type="STRING" id="1081108.A0A168IVQ5"/>
<keyword evidence="3" id="KW-0507">mRNA processing</keyword>
<feature type="coiled-coil region" evidence="7">
    <location>
        <begin position="131"/>
        <end position="158"/>
    </location>
</feature>
<sequence length="210" mass="23143">MSIAAYHESLPYIDPEPSAEALAAARALISAELAASPSTGLSSFLAASSAREPSFTPTMTTEFERIAAQVPLQPLDLSRYEAQEPPADAPDAATLRTPLERAYVSASYLAARNQNLQLLDRAGKNAWLLGNYAIEADLRAVEAELAATKREMDLVNAARATRQNEVKGEMQTLEENWRTRVGKVLEAEIAVEELRQQVRDELRNQHRPQE</sequence>
<keyword evidence="7" id="KW-0175">Coiled coil</keyword>
<dbReference type="Proteomes" id="UP000076881">
    <property type="component" value="Unassembled WGS sequence"/>
</dbReference>
<dbReference type="Pfam" id="PF05700">
    <property type="entry name" value="BCAS2"/>
    <property type="match status" value="1"/>
</dbReference>
<dbReference type="GO" id="GO:0008380">
    <property type="term" value="P:RNA splicing"/>
    <property type="evidence" value="ECO:0007669"/>
    <property type="project" value="UniProtKB-KW"/>
</dbReference>
<dbReference type="AlphaFoldDB" id="A0A168IVQ5"/>
<keyword evidence="6" id="KW-0539">Nucleus</keyword>
<comment type="subcellular location">
    <subcellularLocation>
        <location evidence="1">Nucleus</location>
    </subcellularLocation>
</comment>
<evidence type="ECO:0000256" key="4">
    <source>
        <dbReference type="ARBA" id="ARBA00022728"/>
    </source>
</evidence>
<name>A0A168IVQ5_CORDF</name>
<dbReference type="GO" id="GO:0071011">
    <property type="term" value="C:precatalytic spliceosome"/>
    <property type="evidence" value="ECO:0007669"/>
    <property type="project" value="TreeGrafter"/>
</dbReference>
<comment type="caution">
    <text evidence="8">The sequence shown here is derived from an EMBL/GenBank/DDBJ whole genome shotgun (WGS) entry which is preliminary data.</text>
</comment>
<proteinExistence type="inferred from homology"/>
<dbReference type="EMBL" id="AZHF01000002">
    <property type="protein sequence ID" value="OAA79717.1"/>
    <property type="molecule type" value="Genomic_DNA"/>
</dbReference>
<gene>
    <name evidence="8" type="ORF">LEL_03203</name>
</gene>
<accession>A0A168IVQ5</accession>
<keyword evidence="5" id="KW-0508">mRNA splicing</keyword>
<dbReference type="GO" id="GO:0000974">
    <property type="term" value="C:Prp19 complex"/>
    <property type="evidence" value="ECO:0007669"/>
    <property type="project" value="TreeGrafter"/>
</dbReference>